<proteinExistence type="predicted"/>
<dbReference type="EMBL" id="FMHG01000001">
    <property type="protein sequence ID" value="SCJ69431.1"/>
    <property type="molecule type" value="Genomic_DNA"/>
</dbReference>
<evidence type="ECO:0000313" key="1">
    <source>
        <dbReference type="EMBL" id="SCJ69431.1"/>
    </source>
</evidence>
<accession>A0A1C6IHW7</accession>
<organism evidence="1">
    <name type="scientific">uncultured Anaerotruncus sp</name>
    <dbReference type="NCBI Taxonomy" id="905011"/>
    <lineage>
        <taxon>Bacteria</taxon>
        <taxon>Bacillati</taxon>
        <taxon>Bacillota</taxon>
        <taxon>Clostridia</taxon>
        <taxon>Eubacteriales</taxon>
        <taxon>Oscillospiraceae</taxon>
        <taxon>Anaerotruncus</taxon>
        <taxon>environmental samples</taxon>
    </lineage>
</organism>
<dbReference type="InterPro" id="IPR036895">
    <property type="entry name" value="Uracil-DNA_glycosylase-like_sf"/>
</dbReference>
<dbReference type="SUPFAM" id="SSF52141">
    <property type="entry name" value="Uracil-DNA glycosylase-like"/>
    <property type="match status" value="1"/>
</dbReference>
<evidence type="ECO:0008006" key="2">
    <source>
        <dbReference type="Google" id="ProtNLM"/>
    </source>
</evidence>
<dbReference type="AlphaFoldDB" id="A0A1C6IHW7"/>
<gene>
    <name evidence="1" type="ORF">SAMEA3545359_01461</name>
</gene>
<reference evidence="1" key="1">
    <citation type="submission" date="2015-09" db="EMBL/GenBank/DDBJ databases">
        <authorList>
            <consortium name="Pathogen Informatics"/>
        </authorList>
    </citation>
    <scope>NUCLEOTIDE SEQUENCE</scope>
    <source>
        <strain evidence="1">2789STDY5834896</strain>
    </source>
</reference>
<sequence length="252" mass="28369">MNMLTNYENAIKNLPLGRILTKKELLTETFLLERSGQVEIYYAPHNAYQNPSAKIVIVGICPGWTQTEIAFRTARQGLAENWPQEEILKACKKEARFAGTMRTNLIHMLDEIGLQDILALESCAQLFTCVDGLLHTTSLLPYPVFVRGKNYTGYNPSMRQPLLKKYLDTFFTAELNVYREPVLLIPLGKVVEEEAQRIIGELGRTNITCLRGLPHPSGANARRLPQMRENGADLAEQVRRFGQKACPGQAHA</sequence>
<protein>
    <recommendedName>
        <fullName evidence="2">Uracil DNA glycosylase superfamily protein</fullName>
    </recommendedName>
</protein>
<name>A0A1C6IHW7_9FIRM</name>